<gene>
    <name evidence="1" type="ORF">HX018_06640</name>
</gene>
<evidence type="ECO:0000313" key="1">
    <source>
        <dbReference type="EMBL" id="MDM1047912.1"/>
    </source>
</evidence>
<keyword evidence="2" id="KW-1185">Reference proteome</keyword>
<name>A0ABT7NL42_9SPHI</name>
<proteinExistence type="predicted"/>
<reference evidence="1" key="1">
    <citation type="submission" date="2020-06" db="EMBL/GenBank/DDBJ databases">
        <authorList>
            <person name="Dong N."/>
        </authorList>
    </citation>
    <scope>NUCLEOTIDE SEQUENCE</scope>
    <source>
        <strain evidence="1">R1692</strain>
    </source>
</reference>
<sequence>MVGPHAKYFFTPNHAGEAAVLFGRGATFVHGVYSYNSAFPGVNGLSWHLGAGPSVAFGGGTTLFTLMAPLGVEFVIPKAPIAVSVDWRPRYFFIENETYFDASRFGLGLRYTIK</sequence>
<comment type="caution">
    <text evidence="1">The sequence shown here is derived from an EMBL/GenBank/DDBJ whole genome shotgun (WGS) entry which is preliminary data.</text>
</comment>
<accession>A0ABT7NL42</accession>
<organism evidence="1 2">
    <name type="scientific">Sphingobacterium hotanense</name>
    <dbReference type="NCBI Taxonomy" id="649196"/>
    <lineage>
        <taxon>Bacteria</taxon>
        <taxon>Pseudomonadati</taxon>
        <taxon>Bacteroidota</taxon>
        <taxon>Sphingobacteriia</taxon>
        <taxon>Sphingobacteriales</taxon>
        <taxon>Sphingobacteriaceae</taxon>
        <taxon>Sphingobacterium</taxon>
    </lineage>
</organism>
<dbReference type="Proteomes" id="UP001170954">
    <property type="component" value="Unassembled WGS sequence"/>
</dbReference>
<reference evidence="1" key="2">
    <citation type="journal article" date="2022" name="Sci. Total Environ.">
        <title>Prevalence, transmission, and molecular epidemiology of tet(X)-positive bacteria among humans, animals, and environmental niches in China: An epidemiological, and genomic-based study.</title>
        <authorList>
            <person name="Dong N."/>
            <person name="Zeng Y."/>
            <person name="Cai C."/>
            <person name="Sun C."/>
            <person name="Lu J."/>
            <person name="Liu C."/>
            <person name="Zhou H."/>
            <person name="Sun Q."/>
            <person name="Shu L."/>
            <person name="Wang H."/>
            <person name="Wang Y."/>
            <person name="Wang S."/>
            <person name="Wu C."/>
            <person name="Chan E.W."/>
            <person name="Chen G."/>
            <person name="Shen Z."/>
            <person name="Chen S."/>
            <person name="Zhang R."/>
        </authorList>
    </citation>
    <scope>NUCLEOTIDE SEQUENCE</scope>
    <source>
        <strain evidence="1">R1692</strain>
    </source>
</reference>
<evidence type="ECO:0000313" key="2">
    <source>
        <dbReference type="Proteomes" id="UP001170954"/>
    </source>
</evidence>
<dbReference type="EMBL" id="JACAGK010000014">
    <property type="protein sequence ID" value="MDM1047912.1"/>
    <property type="molecule type" value="Genomic_DNA"/>
</dbReference>
<protein>
    <recommendedName>
        <fullName evidence="3">Outer membrane protein beta-barrel domain-containing protein</fullName>
    </recommendedName>
</protein>
<evidence type="ECO:0008006" key="3">
    <source>
        <dbReference type="Google" id="ProtNLM"/>
    </source>
</evidence>